<dbReference type="HAMAP" id="MF_01318_B">
    <property type="entry name" value="Ribosomal_uL1_B"/>
    <property type="match status" value="1"/>
</dbReference>
<keyword evidence="2 11" id="KW-0678">Repressor</keyword>
<dbReference type="InterPro" id="IPR005878">
    <property type="entry name" value="Ribosom_uL1_bac-type"/>
</dbReference>
<evidence type="ECO:0000256" key="8">
    <source>
        <dbReference type="ARBA" id="ARBA00023274"/>
    </source>
</evidence>
<sequence length="237" mass="24382">MAKLGKRLTDAYKNVDRDSFYSLEQAVTLVKGAAKAKFDETIEIAMNLGIDPRHADQMVRGVVNLPNGTGKTVRVAVFARGAKVDEALAAGADVVGGDDLAEQILAGNINFDRCIASPDMMGVVGKLGKVLGPRGLMPNPKLGTVTPDVAGAVKAAKAGAVEFRAEKTGIVHAGVGKVSFSEEALVQNIRAFVDAITRAKPAGAKGQYLLKVSLSSTMGPGLKLDLASVSAPAGAAA</sequence>
<keyword evidence="7 11" id="KW-0689">Ribosomal protein</keyword>
<evidence type="ECO:0000256" key="9">
    <source>
        <dbReference type="ARBA" id="ARBA00035241"/>
    </source>
</evidence>
<evidence type="ECO:0000256" key="1">
    <source>
        <dbReference type="ARBA" id="ARBA00010531"/>
    </source>
</evidence>
<comment type="function">
    <text evidence="10 11">Protein L1 is also a translational repressor protein, it controls the translation of the L11 operon by binding to its mRNA.</text>
</comment>
<dbReference type="HOGENOM" id="CLU_062853_0_0_5"/>
<protein>
    <recommendedName>
        <fullName evidence="9 11">Large ribosomal subunit protein uL1</fullName>
    </recommendedName>
</protein>
<keyword evidence="5 11" id="KW-0810">Translation regulation</keyword>
<gene>
    <name evidence="11 13" type="primary">rplA</name>
    <name evidence="13" type="ordered locus">AZOLI_0446</name>
</gene>
<dbReference type="OrthoDB" id="9803740at2"/>
<keyword evidence="6 11" id="KW-0694">RNA-binding</keyword>
<dbReference type="Proteomes" id="UP000005667">
    <property type="component" value="Chromosome"/>
</dbReference>
<dbReference type="FunFam" id="3.40.50.790:FF:000001">
    <property type="entry name" value="50S ribosomal protein L1"/>
    <property type="match status" value="1"/>
</dbReference>
<comment type="subunit">
    <text evidence="11">Part of the 50S ribosomal subunit.</text>
</comment>
<dbReference type="GO" id="GO:0000049">
    <property type="term" value="F:tRNA binding"/>
    <property type="evidence" value="ECO:0007669"/>
    <property type="project" value="UniProtKB-KW"/>
</dbReference>
<dbReference type="SUPFAM" id="SSF56808">
    <property type="entry name" value="Ribosomal protein L1"/>
    <property type="match status" value="1"/>
</dbReference>
<name>G7Z8P7_AZOL4</name>
<evidence type="ECO:0000256" key="10">
    <source>
        <dbReference type="ARBA" id="ARBA00059110"/>
    </source>
</evidence>
<reference evidence="14" key="1">
    <citation type="journal article" date="2011" name="PLoS Genet.">
        <title>Azospirillum genomes reveal transition of bacteria from aquatic to terrestrial environments.</title>
        <authorList>
            <person name="Wisniewski-Dye F."/>
            <person name="Borziak K."/>
            <person name="Khalsa-Moyers G."/>
            <person name="Alexandre G."/>
            <person name="Sukharnikov L.O."/>
            <person name="Wuichet K."/>
            <person name="Hurst G.B."/>
            <person name="McDonald W.H."/>
            <person name="Robertson J.S."/>
            <person name="Barbe V."/>
            <person name="Calteau A."/>
            <person name="Rouy Z."/>
            <person name="Mangenot S."/>
            <person name="Prigent-Combaret C."/>
            <person name="Normand P."/>
            <person name="Boyer M."/>
            <person name="Siguier P."/>
            <person name="Dessaux Y."/>
            <person name="Elmerich C."/>
            <person name="Condemine G."/>
            <person name="Krishnen G."/>
            <person name="Kennedy I."/>
            <person name="Paterson A.H."/>
            <person name="Gonzalez V."/>
            <person name="Mavingui P."/>
            <person name="Zhulin I.B."/>
        </authorList>
    </citation>
    <scope>NUCLEOTIDE SEQUENCE [LARGE SCALE GENOMIC DNA]</scope>
    <source>
        <strain evidence="14">4B</strain>
    </source>
</reference>
<evidence type="ECO:0000256" key="4">
    <source>
        <dbReference type="ARBA" id="ARBA00022730"/>
    </source>
</evidence>
<evidence type="ECO:0000256" key="2">
    <source>
        <dbReference type="ARBA" id="ARBA00022491"/>
    </source>
</evidence>
<dbReference type="GO" id="GO:0006412">
    <property type="term" value="P:translation"/>
    <property type="evidence" value="ECO:0007669"/>
    <property type="project" value="UniProtKB-UniRule"/>
</dbReference>
<evidence type="ECO:0000256" key="5">
    <source>
        <dbReference type="ARBA" id="ARBA00022845"/>
    </source>
</evidence>
<accession>G7Z8P7</accession>
<dbReference type="RefSeq" id="WP_014246879.1">
    <property type="nucleotide sequence ID" value="NC_016622.1"/>
</dbReference>
<proteinExistence type="inferred from homology"/>
<dbReference type="InterPro" id="IPR002143">
    <property type="entry name" value="Ribosomal_uL1"/>
</dbReference>
<dbReference type="PIRSF" id="PIRSF002155">
    <property type="entry name" value="Ribosomal_L1"/>
    <property type="match status" value="1"/>
</dbReference>
<evidence type="ECO:0000256" key="6">
    <source>
        <dbReference type="ARBA" id="ARBA00022884"/>
    </source>
</evidence>
<dbReference type="InterPro" id="IPR028364">
    <property type="entry name" value="Ribosomal_uL1/biogenesis"/>
</dbReference>
<keyword evidence="14" id="KW-1185">Reference proteome</keyword>
<evidence type="ECO:0000256" key="12">
    <source>
        <dbReference type="RuleBase" id="RU000659"/>
    </source>
</evidence>
<dbReference type="Pfam" id="PF00687">
    <property type="entry name" value="Ribosomal_L1"/>
    <property type="match status" value="1"/>
</dbReference>
<dbReference type="Gene3D" id="3.40.50.790">
    <property type="match status" value="1"/>
</dbReference>
<keyword evidence="3 11" id="KW-0820">tRNA-binding</keyword>
<dbReference type="EMBL" id="FQ311868">
    <property type="protein sequence ID" value="CBS85821.1"/>
    <property type="molecule type" value="Genomic_DNA"/>
</dbReference>
<keyword evidence="8 11" id="KW-0687">Ribonucleoprotein</keyword>
<comment type="similarity">
    <text evidence="1 11 12">Belongs to the universal ribosomal protein uL1 family.</text>
</comment>
<dbReference type="GO" id="GO:0019843">
    <property type="term" value="F:rRNA binding"/>
    <property type="evidence" value="ECO:0007669"/>
    <property type="project" value="UniProtKB-UniRule"/>
</dbReference>
<evidence type="ECO:0000256" key="11">
    <source>
        <dbReference type="HAMAP-Rule" id="MF_01318"/>
    </source>
</evidence>
<evidence type="ECO:0000256" key="3">
    <source>
        <dbReference type="ARBA" id="ARBA00022555"/>
    </source>
</evidence>
<dbReference type="GO" id="GO:0003735">
    <property type="term" value="F:structural constituent of ribosome"/>
    <property type="evidence" value="ECO:0007669"/>
    <property type="project" value="InterPro"/>
</dbReference>
<evidence type="ECO:0000313" key="14">
    <source>
        <dbReference type="Proteomes" id="UP000005667"/>
    </source>
</evidence>
<dbReference type="InterPro" id="IPR016095">
    <property type="entry name" value="Ribosomal_uL1_3-a/b-sand"/>
</dbReference>
<dbReference type="GO" id="GO:0022625">
    <property type="term" value="C:cytosolic large ribosomal subunit"/>
    <property type="evidence" value="ECO:0007669"/>
    <property type="project" value="TreeGrafter"/>
</dbReference>
<dbReference type="KEGG" id="ali:AZOLI_0446"/>
<dbReference type="AlphaFoldDB" id="G7Z8P7"/>
<dbReference type="Gene3D" id="3.30.190.20">
    <property type="match status" value="1"/>
</dbReference>
<evidence type="ECO:0000256" key="7">
    <source>
        <dbReference type="ARBA" id="ARBA00022980"/>
    </source>
</evidence>
<keyword evidence="4 11" id="KW-0699">rRNA-binding</keyword>
<dbReference type="PROSITE" id="PS01199">
    <property type="entry name" value="RIBOSOMAL_L1"/>
    <property type="match status" value="1"/>
</dbReference>
<evidence type="ECO:0000313" key="13">
    <source>
        <dbReference type="EMBL" id="CBS85821.1"/>
    </source>
</evidence>
<dbReference type="PANTHER" id="PTHR36427">
    <property type="entry name" value="54S RIBOSOMAL PROTEIN L1, MITOCHONDRIAL"/>
    <property type="match status" value="1"/>
</dbReference>
<dbReference type="GO" id="GO:0006417">
    <property type="term" value="P:regulation of translation"/>
    <property type="evidence" value="ECO:0007669"/>
    <property type="project" value="UniProtKB-KW"/>
</dbReference>
<dbReference type="STRING" id="862719.AZOLI_0446"/>
<dbReference type="PANTHER" id="PTHR36427:SF3">
    <property type="entry name" value="LARGE RIBOSOMAL SUBUNIT PROTEIN UL1M"/>
    <property type="match status" value="1"/>
</dbReference>
<dbReference type="InterPro" id="IPR023673">
    <property type="entry name" value="Ribosomal_uL1_CS"/>
</dbReference>
<organism evidence="13 14">
    <name type="scientific">Azospirillum lipoferum (strain 4B)</name>
    <dbReference type="NCBI Taxonomy" id="862719"/>
    <lineage>
        <taxon>Bacteria</taxon>
        <taxon>Pseudomonadati</taxon>
        <taxon>Pseudomonadota</taxon>
        <taxon>Alphaproteobacteria</taxon>
        <taxon>Rhodospirillales</taxon>
        <taxon>Azospirillaceae</taxon>
        <taxon>Azospirillum</taxon>
    </lineage>
</organism>
<dbReference type="InterPro" id="IPR023674">
    <property type="entry name" value="Ribosomal_uL1-like"/>
</dbReference>
<dbReference type="CDD" id="cd00403">
    <property type="entry name" value="Ribosomal_L1"/>
    <property type="match status" value="1"/>
</dbReference>
<comment type="function">
    <text evidence="11">Binds directly to 23S rRNA. The L1 stalk is quite mobile in the ribosome, and is involved in E site tRNA release.</text>
</comment>
<dbReference type="NCBIfam" id="TIGR01169">
    <property type="entry name" value="rplA_bact"/>
    <property type="match status" value="1"/>
</dbReference>